<dbReference type="Proteomes" id="UP000619260">
    <property type="component" value="Unassembled WGS sequence"/>
</dbReference>
<dbReference type="RefSeq" id="WP_203899622.1">
    <property type="nucleotide sequence ID" value="NZ_BOPF01000009.1"/>
</dbReference>
<accession>A0A8J3YKP9</accession>
<evidence type="ECO:0008006" key="3">
    <source>
        <dbReference type="Google" id="ProtNLM"/>
    </source>
</evidence>
<proteinExistence type="predicted"/>
<reference evidence="1" key="1">
    <citation type="submission" date="2021-01" db="EMBL/GenBank/DDBJ databases">
        <title>Whole genome shotgun sequence of Virgisporangium aliadipatigenens NBRC 105644.</title>
        <authorList>
            <person name="Komaki H."/>
            <person name="Tamura T."/>
        </authorList>
    </citation>
    <scope>NUCLEOTIDE SEQUENCE</scope>
    <source>
        <strain evidence="1">NBRC 105644</strain>
    </source>
</reference>
<name>A0A8J3YKP9_9ACTN</name>
<comment type="caution">
    <text evidence="1">The sequence shown here is derived from an EMBL/GenBank/DDBJ whole genome shotgun (WGS) entry which is preliminary data.</text>
</comment>
<organism evidence="1 2">
    <name type="scientific">Virgisporangium aliadipatigenens</name>
    <dbReference type="NCBI Taxonomy" id="741659"/>
    <lineage>
        <taxon>Bacteria</taxon>
        <taxon>Bacillati</taxon>
        <taxon>Actinomycetota</taxon>
        <taxon>Actinomycetes</taxon>
        <taxon>Micromonosporales</taxon>
        <taxon>Micromonosporaceae</taxon>
        <taxon>Virgisporangium</taxon>
    </lineage>
</organism>
<evidence type="ECO:0000313" key="1">
    <source>
        <dbReference type="EMBL" id="GIJ46087.1"/>
    </source>
</evidence>
<evidence type="ECO:0000313" key="2">
    <source>
        <dbReference type="Proteomes" id="UP000619260"/>
    </source>
</evidence>
<protein>
    <recommendedName>
        <fullName evidence="3">YtkA-like domain-containing protein</fullName>
    </recommendedName>
</protein>
<gene>
    <name evidence="1" type="ORF">Val02_29730</name>
</gene>
<dbReference type="AlphaFoldDB" id="A0A8J3YKP9"/>
<sequence>MRPRTLTATVAVLVLTLLGLAALETARSAPEPLRLHGIGERYAATVRLDRARTGTVEADIAVERRDGAAADAVTVTVAAAMPAMGHVTAELPGRQVGPDRFHARGELFAMPGAWQLDIRVRTAAVVDVITVDVRVDNGGG</sequence>
<keyword evidence="2" id="KW-1185">Reference proteome</keyword>
<dbReference type="EMBL" id="BOPF01000009">
    <property type="protein sequence ID" value="GIJ46087.1"/>
    <property type="molecule type" value="Genomic_DNA"/>
</dbReference>